<dbReference type="Proteomes" id="UP000265140">
    <property type="component" value="Chromosome 17"/>
</dbReference>
<dbReference type="KEGG" id="els:105029528"/>
<reference evidence="2" key="2">
    <citation type="submission" date="2025-08" db="UniProtKB">
        <authorList>
            <consortium name="Ensembl"/>
        </authorList>
    </citation>
    <scope>IDENTIFICATION</scope>
</reference>
<feature type="region of interest" description="Disordered" evidence="1">
    <location>
        <begin position="66"/>
        <end position="91"/>
    </location>
</feature>
<dbReference type="InterPro" id="IPR020339">
    <property type="entry name" value="C20orf85-like"/>
</dbReference>
<sequence>MAALKSHGSEREFSFVDQDEIWKVHVKIELESAKVWPNKWGFLTKSYKETQEASQKLKEAVKLELPPHLKTQPPTPPGKFIQVGPSPPVPQTSQALIGWRSAVPGLQLDCYGRVQCGKKSFLKEMGWAFDACS</sequence>
<dbReference type="PANTHER" id="PTHR31909:SF3">
    <property type="entry name" value="SIMILAR TO PROTEIN C20ORF85 HOMOLOG"/>
    <property type="match status" value="1"/>
</dbReference>
<reference evidence="2" key="3">
    <citation type="submission" date="2025-09" db="UniProtKB">
        <authorList>
            <consortium name="Ensembl"/>
        </authorList>
    </citation>
    <scope>IDENTIFICATION</scope>
</reference>
<protein>
    <submittedName>
        <fullName evidence="2">Uncharacterized protein</fullName>
    </submittedName>
</protein>
<proteinExistence type="predicted"/>
<evidence type="ECO:0000256" key="1">
    <source>
        <dbReference type="SAM" id="MobiDB-lite"/>
    </source>
</evidence>
<keyword evidence="3" id="KW-1185">Reference proteome</keyword>
<name>A0AAY5KX53_ESOLU</name>
<dbReference type="GeneTree" id="ENSGT00940000154459"/>
<dbReference type="PANTHER" id="PTHR31909">
    <property type="entry name" value="CHROMOSOME 20 ORF85 FAMILY MEMBER"/>
    <property type="match status" value="1"/>
</dbReference>
<organism evidence="2 3">
    <name type="scientific">Esox lucius</name>
    <name type="common">Northern pike</name>
    <dbReference type="NCBI Taxonomy" id="8010"/>
    <lineage>
        <taxon>Eukaryota</taxon>
        <taxon>Metazoa</taxon>
        <taxon>Chordata</taxon>
        <taxon>Craniata</taxon>
        <taxon>Vertebrata</taxon>
        <taxon>Euteleostomi</taxon>
        <taxon>Actinopterygii</taxon>
        <taxon>Neopterygii</taxon>
        <taxon>Teleostei</taxon>
        <taxon>Protacanthopterygii</taxon>
        <taxon>Esociformes</taxon>
        <taxon>Esocidae</taxon>
        <taxon>Esox</taxon>
    </lineage>
</organism>
<dbReference type="Ensembl" id="ENSELUT00000110223.1">
    <property type="protein sequence ID" value="ENSELUP00000091057.1"/>
    <property type="gene ID" value="ENSELUG00000034762.1"/>
</dbReference>
<dbReference type="Pfam" id="PF14945">
    <property type="entry name" value="LLC1"/>
    <property type="match status" value="1"/>
</dbReference>
<reference evidence="2 3" key="1">
    <citation type="submission" date="2020-02" db="EMBL/GenBank/DDBJ databases">
        <title>Esox lucius (northern pike) genome, fEsoLuc1, primary haplotype.</title>
        <authorList>
            <person name="Myers G."/>
            <person name="Karagic N."/>
            <person name="Meyer A."/>
            <person name="Pippel M."/>
            <person name="Reichard M."/>
            <person name="Winkler S."/>
            <person name="Tracey A."/>
            <person name="Sims Y."/>
            <person name="Howe K."/>
            <person name="Rhie A."/>
            <person name="Formenti G."/>
            <person name="Durbin R."/>
            <person name="Fedrigo O."/>
            <person name="Jarvis E.D."/>
        </authorList>
    </citation>
    <scope>NUCLEOTIDE SEQUENCE [LARGE SCALE GENOMIC DNA]</scope>
</reference>
<evidence type="ECO:0000313" key="2">
    <source>
        <dbReference type="Ensembl" id="ENSELUP00000091057.1"/>
    </source>
</evidence>
<evidence type="ECO:0000313" key="3">
    <source>
        <dbReference type="Proteomes" id="UP000265140"/>
    </source>
</evidence>
<accession>A0AAY5KX53</accession>
<gene>
    <name evidence="2" type="primary">C20orf85</name>
</gene>
<dbReference type="AlphaFoldDB" id="A0AAY5KX53"/>